<gene>
    <name evidence="2" type="ORF">E4U56_006913</name>
</gene>
<dbReference type="EMBL" id="SRPS01000006">
    <property type="protein sequence ID" value="KAG5977794.1"/>
    <property type="molecule type" value="Genomic_DNA"/>
</dbReference>
<organism evidence="2 3">
    <name type="scientific">Claviceps arundinis</name>
    <dbReference type="NCBI Taxonomy" id="1623583"/>
    <lineage>
        <taxon>Eukaryota</taxon>
        <taxon>Fungi</taxon>
        <taxon>Dikarya</taxon>
        <taxon>Ascomycota</taxon>
        <taxon>Pezizomycotina</taxon>
        <taxon>Sordariomycetes</taxon>
        <taxon>Hypocreomycetidae</taxon>
        <taxon>Hypocreales</taxon>
        <taxon>Clavicipitaceae</taxon>
        <taxon>Claviceps</taxon>
    </lineage>
</organism>
<name>A0A9P7SU67_9HYPO</name>
<evidence type="ECO:0000313" key="3">
    <source>
        <dbReference type="Proteomes" id="UP000784919"/>
    </source>
</evidence>
<dbReference type="Proteomes" id="UP000784919">
    <property type="component" value="Unassembled WGS sequence"/>
</dbReference>
<feature type="region of interest" description="Disordered" evidence="1">
    <location>
        <begin position="1"/>
        <end position="46"/>
    </location>
</feature>
<protein>
    <submittedName>
        <fullName evidence="2">Uncharacterized protein</fullName>
    </submittedName>
</protein>
<reference evidence="2" key="1">
    <citation type="journal article" date="2020" name="bioRxiv">
        <title>Whole genome comparisons of ergot fungi reveals the divergence and evolution of species within the genus Claviceps are the result of varying mechanisms driving genome evolution and host range expansion.</title>
        <authorList>
            <person name="Wyka S.A."/>
            <person name="Mondo S.J."/>
            <person name="Liu M."/>
            <person name="Dettman J."/>
            <person name="Nalam V."/>
            <person name="Broders K.D."/>
        </authorList>
    </citation>
    <scope>NUCLEOTIDE SEQUENCE</scope>
    <source>
        <strain evidence="2">CCC 1102</strain>
    </source>
</reference>
<proteinExistence type="predicted"/>
<comment type="caution">
    <text evidence="2">The sequence shown here is derived from an EMBL/GenBank/DDBJ whole genome shotgun (WGS) entry which is preliminary data.</text>
</comment>
<sequence>MSDRTQEQPWKQSPTMYICQSTPPKAESTTIINPPRSEIPPTKPGLAQVLLPKPLPRTRDWPAEGQQPHLETPLGRRWDAAGWMGCDTTGLGYGFWS</sequence>
<dbReference type="AlphaFoldDB" id="A0A9P7SU67"/>
<evidence type="ECO:0000313" key="2">
    <source>
        <dbReference type="EMBL" id="KAG5977794.1"/>
    </source>
</evidence>
<feature type="compositionally biased region" description="Polar residues" evidence="1">
    <location>
        <begin position="7"/>
        <end position="32"/>
    </location>
</feature>
<accession>A0A9P7SU67</accession>
<feature type="region of interest" description="Disordered" evidence="1">
    <location>
        <begin position="55"/>
        <end position="74"/>
    </location>
</feature>
<dbReference type="OrthoDB" id="10280280at2759"/>
<evidence type="ECO:0000256" key="1">
    <source>
        <dbReference type="SAM" id="MobiDB-lite"/>
    </source>
</evidence>